<dbReference type="Proteomes" id="UP000028341">
    <property type="component" value="Unassembled WGS sequence"/>
</dbReference>
<name>A0A081XYP1_STRTO</name>
<dbReference type="AlphaFoldDB" id="A0A081XYP1"/>
<protein>
    <submittedName>
        <fullName evidence="1">Uncharacterized protein</fullName>
    </submittedName>
</protein>
<comment type="caution">
    <text evidence="1">The sequence shown here is derived from an EMBL/GenBank/DDBJ whole genome shotgun (WGS) entry which is preliminary data.</text>
</comment>
<gene>
    <name evidence="1" type="ORF">BU52_01035</name>
</gene>
<reference evidence="1 2" key="1">
    <citation type="submission" date="2014-02" db="EMBL/GenBank/DDBJ databases">
        <title>The genome announcement of Streptomyces toyocaensis NRRL15009.</title>
        <authorList>
            <person name="Hong H.-J."/>
            <person name="Kwun M.J."/>
        </authorList>
    </citation>
    <scope>NUCLEOTIDE SEQUENCE [LARGE SCALE GENOMIC DNA]</scope>
    <source>
        <strain evidence="1 2">NRRL 15009</strain>
    </source>
</reference>
<evidence type="ECO:0000313" key="2">
    <source>
        <dbReference type="Proteomes" id="UP000028341"/>
    </source>
</evidence>
<dbReference type="OrthoDB" id="4319383at2"/>
<keyword evidence="2" id="KW-1185">Reference proteome</keyword>
<evidence type="ECO:0000313" key="1">
    <source>
        <dbReference type="EMBL" id="KES08664.1"/>
    </source>
</evidence>
<accession>A0A081XYP1</accession>
<dbReference type="EMBL" id="JFCB01000001">
    <property type="protein sequence ID" value="KES08664.1"/>
    <property type="molecule type" value="Genomic_DNA"/>
</dbReference>
<organism evidence="1 2">
    <name type="scientific">Streptomyces toyocaensis</name>
    <dbReference type="NCBI Taxonomy" id="55952"/>
    <lineage>
        <taxon>Bacteria</taxon>
        <taxon>Bacillati</taxon>
        <taxon>Actinomycetota</taxon>
        <taxon>Actinomycetes</taxon>
        <taxon>Kitasatosporales</taxon>
        <taxon>Streptomycetaceae</taxon>
        <taxon>Streptomyces</taxon>
    </lineage>
</organism>
<dbReference type="RefSeq" id="WP_037926293.1">
    <property type="nucleotide sequence ID" value="NZ_JBFADL010000125.1"/>
</dbReference>
<proteinExistence type="predicted"/>
<sequence length="66" mass="6737">MKQTLEVLGFLAVVRALAGPASEFAGWDRGPVHGFAFLEGHEIHAGIAPPVPGGAPFAAAESRKAG</sequence>